<dbReference type="SUPFAM" id="SSF47769">
    <property type="entry name" value="SAM/Pointed domain"/>
    <property type="match status" value="1"/>
</dbReference>
<dbReference type="Gene3D" id="1.10.150.50">
    <property type="entry name" value="Transcription Factor, Ets-1"/>
    <property type="match status" value="1"/>
</dbReference>
<evidence type="ECO:0000313" key="2">
    <source>
        <dbReference type="Ensembl" id="ENSMALP00000025510.1"/>
    </source>
</evidence>
<feature type="domain" description="SAM" evidence="1">
    <location>
        <begin position="25"/>
        <end position="69"/>
    </location>
</feature>
<dbReference type="SMART" id="SM00454">
    <property type="entry name" value="SAM"/>
    <property type="match status" value="1"/>
</dbReference>
<evidence type="ECO:0000259" key="1">
    <source>
        <dbReference type="PROSITE" id="PS50105"/>
    </source>
</evidence>
<evidence type="ECO:0000313" key="3">
    <source>
        <dbReference type="Proteomes" id="UP000261600"/>
    </source>
</evidence>
<dbReference type="GO" id="GO:0005737">
    <property type="term" value="C:cytoplasm"/>
    <property type="evidence" value="ECO:0007669"/>
    <property type="project" value="TreeGrafter"/>
</dbReference>
<dbReference type="InterPro" id="IPR013761">
    <property type="entry name" value="SAM/pointed_sf"/>
</dbReference>
<protein>
    <recommendedName>
        <fullName evidence="1">SAM domain-containing protein</fullName>
    </recommendedName>
</protein>
<keyword evidence="3" id="KW-1185">Reference proteome</keyword>
<accession>A0A3Q3K886</accession>
<organism evidence="2 3">
    <name type="scientific">Monopterus albus</name>
    <name type="common">Swamp eel</name>
    <dbReference type="NCBI Taxonomy" id="43700"/>
    <lineage>
        <taxon>Eukaryota</taxon>
        <taxon>Metazoa</taxon>
        <taxon>Chordata</taxon>
        <taxon>Craniata</taxon>
        <taxon>Vertebrata</taxon>
        <taxon>Euteleostomi</taxon>
        <taxon>Actinopterygii</taxon>
        <taxon>Neopterygii</taxon>
        <taxon>Teleostei</taxon>
        <taxon>Neoteleostei</taxon>
        <taxon>Acanthomorphata</taxon>
        <taxon>Anabantaria</taxon>
        <taxon>Synbranchiformes</taxon>
        <taxon>Synbranchidae</taxon>
        <taxon>Monopterus</taxon>
    </lineage>
</organism>
<name>A0A3Q3K886_MONAL</name>
<dbReference type="PANTHER" id="PTHR16155">
    <property type="entry name" value="DED DOMAIN-CONTAINING PROTEIN"/>
    <property type="match status" value="1"/>
</dbReference>
<dbReference type="Ensembl" id="ENSMALT00000025984.1">
    <property type="protein sequence ID" value="ENSMALP00000025510.1"/>
    <property type="gene ID" value="ENSMALG00000017753.1"/>
</dbReference>
<dbReference type="Pfam" id="PF00536">
    <property type="entry name" value="SAM_1"/>
    <property type="match status" value="1"/>
</dbReference>
<proteinExistence type="predicted"/>
<dbReference type="PANTHER" id="PTHR16155:SF3">
    <property type="entry name" value="STERILE ALPHA MOTIF DOMAIN-CONTAINING PROTEIN 9-LIKE"/>
    <property type="match status" value="1"/>
</dbReference>
<dbReference type="InterPro" id="IPR001660">
    <property type="entry name" value="SAM"/>
</dbReference>
<dbReference type="PROSITE" id="PS50105">
    <property type="entry name" value="SAM_DOMAIN"/>
    <property type="match status" value="1"/>
</dbReference>
<reference evidence="2" key="2">
    <citation type="submission" date="2025-09" db="UniProtKB">
        <authorList>
            <consortium name="Ensembl"/>
        </authorList>
    </citation>
    <scope>IDENTIFICATION</scope>
</reference>
<dbReference type="Proteomes" id="UP000261600">
    <property type="component" value="Unplaced"/>
</dbReference>
<dbReference type="AlphaFoldDB" id="A0A3Q3K886"/>
<reference evidence="2" key="1">
    <citation type="submission" date="2025-08" db="UniProtKB">
        <authorList>
            <consortium name="Ensembl"/>
        </authorList>
    </citation>
    <scope>IDENTIFICATION</scope>
</reference>
<sequence>MPSMTFSCISSHYTADEPEQPPKNWTESQVSTWLRSIGVKEQYIVKLYEEEVDGQILLTLNEDFLKTKICMKSGPAHLIIQKRDELLNGWFKNGASERQRSQ</sequence>